<gene>
    <name evidence="1" type="ORF">FLA105534_00520</name>
</gene>
<dbReference type="AlphaFoldDB" id="A0A6J4G7U1"/>
<evidence type="ECO:0000313" key="2">
    <source>
        <dbReference type="Proteomes" id="UP000479938"/>
    </source>
</evidence>
<organism evidence="1 2">
    <name type="scientific">Flavobacterium bizetiae</name>
    <dbReference type="NCBI Taxonomy" id="2704140"/>
    <lineage>
        <taxon>Bacteria</taxon>
        <taxon>Pseudomonadati</taxon>
        <taxon>Bacteroidota</taxon>
        <taxon>Flavobacteriia</taxon>
        <taxon>Flavobacteriales</taxon>
        <taxon>Flavobacteriaceae</taxon>
        <taxon>Flavobacterium</taxon>
    </lineage>
</organism>
<dbReference type="RefSeq" id="WP_173969280.1">
    <property type="nucleotide sequence ID" value="NZ_CADCSU010000034.1"/>
</dbReference>
<evidence type="ECO:0000313" key="1">
    <source>
        <dbReference type="EMBL" id="CAA9195173.1"/>
    </source>
</evidence>
<reference evidence="1 2" key="1">
    <citation type="submission" date="2020-02" db="EMBL/GenBank/DDBJ databases">
        <authorList>
            <person name="Criscuolo A."/>
        </authorList>
    </citation>
    <scope>NUCLEOTIDE SEQUENCE [LARGE SCALE GENOMIC DNA]</scope>
    <source>
        <strain evidence="1">CIP105534</strain>
    </source>
</reference>
<accession>A0A6J4G7U1</accession>
<name>A0A6J4G7U1_9FLAO</name>
<dbReference type="Proteomes" id="UP000479938">
    <property type="component" value="Unassembled WGS sequence"/>
</dbReference>
<protein>
    <submittedName>
        <fullName evidence="1">Uncharacterized protein</fullName>
    </submittedName>
</protein>
<keyword evidence="2" id="KW-1185">Reference proteome</keyword>
<proteinExistence type="predicted"/>
<sequence length="150" mass="16823">MARIILQNSDINIDINKESRLTTGFISDREVLKKRSKKYLDLISGLDSKTLSHTKGINELIKAIQEEFGTAELSSLPIGIVAKCFLGHPYEVHTLDLSGSQIIKHYKASETMDADFEKARTVAQHNAYAMVEVYKDKIILIREDGTATKL</sequence>
<dbReference type="EMBL" id="CADCSU010000034">
    <property type="protein sequence ID" value="CAA9195173.1"/>
    <property type="molecule type" value="Genomic_DNA"/>
</dbReference>